<sequence length="774" mass="83888">MRKEMLKKSIGTIVMTIALVGTSIPGVIVSPVKVNADVATTVSVSSNEVGKLESIFTTIDLMDASISELETAMEKGELTAEQLVQMYIDRINAYDKSLNLNSIITINSKALDEAKELDKERAAGKIKGKLYGIPIIVKDNYDVEGMPTSAGCKALKDSIAPDDSYAVKKLKEEGAIILAKANMSEFASSGSNSRSTLGGAVHNAYDTERTAAGSSGGTAVAITSNFATAGLGTDTGSSIRRPSSFSNLYGLRPSKGLTSIDGVVPLNGDRDVTGPICRSAEDLATIMTAIAGTDANDSYTVDANADSLKPANGYESGLKADGLKGKKIGYLSNSFGYYVANDDSDAGERTTELDSKISDMVEKAKENLEAGGAELVDISQYIPESLITSLRQAAPYANVFEWDLDTYFASLGPVAPIKTAYELINNYKYGEDYTNVSIRNPIEDFSTMTNPRTTENWQSCWNGMVNFRKTISNILKEQDIDAVAYVSQTDVADIETTSNNKNNAASYINYFGPVAGLPDMMIPMGFAKADPDNGYETEMPLGMSLFTSYGNEEKLIEIAYSYEQTAGESIRKQPSTVPALEDKNVDKFLDELIDKTDSIDFSEYTVYPNGKVNVLLNKYAEATEVDRSDVYETYEATYDLAKAYDSLMNKLLANKKVTTPVTDKTPTANTSTVTTPTTETVSAPAKAKISNIKKAKKSMKIAIRKQSGVKGYQIKYSTSKKFATKKTKTITTSKATVTVKKLNVKKTYYVKVRAYKLIDGKVTYGAYSKVKKVS</sequence>
<dbReference type="InterPro" id="IPR036928">
    <property type="entry name" value="AS_sf"/>
</dbReference>
<protein>
    <submittedName>
        <fullName evidence="2">Amidase</fullName>
    </submittedName>
</protein>
<evidence type="ECO:0000259" key="1">
    <source>
        <dbReference type="Pfam" id="PF01425"/>
    </source>
</evidence>
<reference evidence="2" key="1">
    <citation type="submission" date="2022-09" db="EMBL/GenBank/DDBJ databases">
        <title>Eubacterium sp. LFL-14 isolated from human feces.</title>
        <authorList>
            <person name="Liu F."/>
        </authorList>
    </citation>
    <scope>NUCLEOTIDE SEQUENCE</scope>
    <source>
        <strain evidence="2">LFL-14</strain>
    </source>
</reference>
<dbReference type="SUPFAM" id="SSF75304">
    <property type="entry name" value="Amidase signature (AS) enzymes"/>
    <property type="match status" value="1"/>
</dbReference>
<accession>A0ABT2LWB5</accession>
<organism evidence="2 3">
    <name type="scientific">Eubacterium album</name>
    <dbReference type="NCBI Taxonomy" id="2978477"/>
    <lineage>
        <taxon>Bacteria</taxon>
        <taxon>Bacillati</taxon>
        <taxon>Bacillota</taxon>
        <taxon>Clostridia</taxon>
        <taxon>Eubacteriales</taxon>
        <taxon>Eubacteriaceae</taxon>
        <taxon>Eubacterium</taxon>
    </lineage>
</organism>
<feature type="domain" description="Amidase" evidence="1">
    <location>
        <begin position="83"/>
        <end position="555"/>
    </location>
</feature>
<gene>
    <name evidence="2" type="ORF">N5B56_00570</name>
</gene>
<dbReference type="RefSeq" id="WP_260978068.1">
    <property type="nucleotide sequence ID" value="NZ_JAODBU010000002.1"/>
</dbReference>
<keyword evidence="3" id="KW-1185">Reference proteome</keyword>
<name>A0ABT2LWB5_9FIRM</name>
<dbReference type="InterPro" id="IPR023631">
    <property type="entry name" value="Amidase_dom"/>
</dbReference>
<dbReference type="Gene3D" id="3.90.1300.10">
    <property type="entry name" value="Amidase signature (AS) domain"/>
    <property type="match status" value="1"/>
</dbReference>
<dbReference type="PANTHER" id="PTHR42678:SF34">
    <property type="entry name" value="OS04G0183300 PROTEIN"/>
    <property type="match status" value="1"/>
</dbReference>
<evidence type="ECO:0000313" key="3">
    <source>
        <dbReference type="Proteomes" id="UP001431199"/>
    </source>
</evidence>
<dbReference type="InterPro" id="IPR013783">
    <property type="entry name" value="Ig-like_fold"/>
</dbReference>
<dbReference type="EMBL" id="JAODBU010000002">
    <property type="protein sequence ID" value="MCT7397575.1"/>
    <property type="molecule type" value="Genomic_DNA"/>
</dbReference>
<dbReference type="PANTHER" id="PTHR42678">
    <property type="entry name" value="AMIDASE"/>
    <property type="match status" value="1"/>
</dbReference>
<dbReference type="Pfam" id="PF01425">
    <property type="entry name" value="Amidase"/>
    <property type="match status" value="1"/>
</dbReference>
<evidence type="ECO:0000313" key="2">
    <source>
        <dbReference type="EMBL" id="MCT7397575.1"/>
    </source>
</evidence>
<dbReference type="Proteomes" id="UP001431199">
    <property type="component" value="Unassembled WGS sequence"/>
</dbReference>
<dbReference type="Gene3D" id="2.60.40.10">
    <property type="entry name" value="Immunoglobulins"/>
    <property type="match status" value="1"/>
</dbReference>
<proteinExistence type="predicted"/>
<comment type="caution">
    <text evidence="2">The sequence shown here is derived from an EMBL/GenBank/DDBJ whole genome shotgun (WGS) entry which is preliminary data.</text>
</comment>